<dbReference type="GO" id="GO:0140359">
    <property type="term" value="F:ABC-type transporter activity"/>
    <property type="evidence" value="ECO:0007669"/>
    <property type="project" value="InterPro"/>
</dbReference>
<evidence type="ECO:0000256" key="6">
    <source>
        <dbReference type="ARBA" id="ARBA00022840"/>
    </source>
</evidence>
<dbReference type="InterPro" id="IPR011527">
    <property type="entry name" value="ABC1_TM_dom"/>
</dbReference>
<dbReference type="GO" id="GO:0016887">
    <property type="term" value="F:ATP hydrolysis activity"/>
    <property type="evidence" value="ECO:0007669"/>
    <property type="project" value="InterPro"/>
</dbReference>
<keyword evidence="2" id="KW-1003">Cell membrane</keyword>
<dbReference type="PANTHER" id="PTHR24221:SF654">
    <property type="entry name" value="ATP-BINDING CASSETTE SUB-FAMILY B MEMBER 6"/>
    <property type="match status" value="1"/>
</dbReference>
<keyword evidence="3" id="KW-0997">Cell inner membrane</keyword>
<evidence type="ECO:0000259" key="11">
    <source>
        <dbReference type="PROSITE" id="PS50929"/>
    </source>
</evidence>
<reference evidence="12 13" key="1">
    <citation type="submission" date="2019-09" db="EMBL/GenBank/DDBJ databases">
        <authorList>
            <person name="Depoorter E."/>
        </authorList>
    </citation>
    <scope>NUCLEOTIDE SEQUENCE [LARGE SCALE GENOMIC DNA]</scope>
    <source>
        <strain evidence="12">LMG 30113</strain>
    </source>
</reference>
<evidence type="ECO:0000256" key="1">
    <source>
        <dbReference type="ARBA" id="ARBA00004651"/>
    </source>
</evidence>
<dbReference type="Gene3D" id="1.20.1560.10">
    <property type="entry name" value="ABC transporter type 1, transmembrane domain"/>
    <property type="match status" value="1"/>
</dbReference>
<proteinExistence type="predicted"/>
<feature type="transmembrane region" description="Helical" evidence="9">
    <location>
        <begin position="149"/>
        <end position="168"/>
    </location>
</feature>
<keyword evidence="7 9" id="KW-1133">Transmembrane helix</keyword>
<dbReference type="GO" id="GO:0005524">
    <property type="term" value="F:ATP binding"/>
    <property type="evidence" value="ECO:0007669"/>
    <property type="project" value="UniProtKB-KW"/>
</dbReference>
<dbReference type="GO" id="GO:0015833">
    <property type="term" value="P:peptide transport"/>
    <property type="evidence" value="ECO:0007669"/>
    <property type="project" value="InterPro"/>
</dbReference>
<evidence type="ECO:0000313" key="12">
    <source>
        <dbReference type="EMBL" id="VWC44163.1"/>
    </source>
</evidence>
<dbReference type="GO" id="GO:0005886">
    <property type="term" value="C:plasma membrane"/>
    <property type="evidence" value="ECO:0007669"/>
    <property type="project" value="UniProtKB-SubCell"/>
</dbReference>
<evidence type="ECO:0000256" key="3">
    <source>
        <dbReference type="ARBA" id="ARBA00022519"/>
    </source>
</evidence>
<dbReference type="InterPro" id="IPR036640">
    <property type="entry name" value="ABC1_TM_sf"/>
</dbReference>
<keyword evidence="13" id="KW-1185">Reference proteome</keyword>
<dbReference type="PROSITE" id="PS50893">
    <property type="entry name" value="ABC_TRANSPORTER_2"/>
    <property type="match status" value="1"/>
</dbReference>
<dbReference type="SMART" id="SM00382">
    <property type="entry name" value="AAA"/>
    <property type="match status" value="1"/>
</dbReference>
<dbReference type="Proteomes" id="UP000494330">
    <property type="component" value="Unassembled WGS sequence"/>
</dbReference>
<dbReference type="InterPro" id="IPR005898">
    <property type="entry name" value="Cyc_pep_transpt_SyrD/YojI"/>
</dbReference>
<dbReference type="CDD" id="cd03228">
    <property type="entry name" value="ABCC_MRP_Like"/>
    <property type="match status" value="1"/>
</dbReference>
<feature type="transmembrane region" description="Helical" evidence="9">
    <location>
        <begin position="122"/>
        <end position="143"/>
    </location>
</feature>
<evidence type="ECO:0000259" key="10">
    <source>
        <dbReference type="PROSITE" id="PS50893"/>
    </source>
</evidence>
<keyword evidence="6" id="KW-0067">ATP-binding</keyword>
<dbReference type="EMBL" id="CABVQD010000047">
    <property type="protein sequence ID" value="VWC44163.1"/>
    <property type="molecule type" value="Genomic_DNA"/>
</dbReference>
<dbReference type="InterPro" id="IPR027417">
    <property type="entry name" value="P-loop_NTPase"/>
</dbReference>
<dbReference type="GO" id="GO:1904680">
    <property type="term" value="F:peptide transmembrane transporter activity"/>
    <property type="evidence" value="ECO:0007669"/>
    <property type="project" value="InterPro"/>
</dbReference>
<dbReference type="NCBIfam" id="TIGR01194">
    <property type="entry name" value="cyc_pep_trnsptr"/>
    <property type="match status" value="1"/>
</dbReference>
<feature type="domain" description="ABC transmembrane type-1" evidence="11">
    <location>
        <begin position="17"/>
        <end position="292"/>
    </location>
</feature>
<dbReference type="Gene3D" id="3.40.50.300">
    <property type="entry name" value="P-loop containing nucleotide triphosphate hydrolases"/>
    <property type="match status" value="1"/>
</dbReference>
<evidence type="ECO:0000256" key="4">
    <source>
        <dbReference type="ARBA" id="ARBA00022692"/>
    </source>
</evidence>
<evidence type="ECO:0000256" key="9">
    <source>
        <dbReference type="SAM" id="Phobius"/>
    </source>
</evidence>
<keyword evidence="4 9" id="KW-0812">Transmembrane</keyword>
<organism evidence="12 13">
    <name type="scientific">Burkholderia paludis</name>
    <dbReference type="NCBI Taxonomy" id="1506587"/>
    <lineage>
        <taxon>Bacteria</taxon>
        <taxon>Pseudomonadati</taxon>
        <taxon>Pseudomonadota</taxon>
        <taxon>Betaproteobacteria</taxon>
        <taxon>Burkholderiales</taxon>
        <taxon>Burkholderiaceae</taxon>
        <taxon>Burkholderia</taxon>
        <taxon>Burkholderia cepacia complex</taxon>
    </lineage>
</organism>
<dbReference type="RefSeq" id="WP_034199033.1">
    <property type="nucleotide sequence ID" value="NZ_CABVQD010000047.1"/>
</dbReference>
<dbReference type="InterPro" id="IPR003593">
    <property type="entry name" value="AAA+_ATPase"/>
</dbReference>
<feature type="domain" description="ABC transporter" evidence="10">
    <location>
        <begin position="333"/>
        <end position="566"/>
    </location>
</feature>
<feature type="transmembrane region" description="Helical" evidence="9">
    <location>
        <begin position="48"/>
        <end position="69"/>
    </location>
</feature>
<dbReference type="InterPro" id="IPR039421">
    <property type="entry name" value="Type_1_exporter"/>
</dbReference>
<accession>A0A6P2SD70</accession>
<feature type="transmembrane region" description="Helical" evidence="9">
    <location>
        <begin position="232"/>
        <end position="254"/>
    </location>
</feature>
<evidence type="ECO:0000256" key="7">
    <source>
        <dbReference type="ARBA" id="ARBA00022989"/>
    </source>
</evidence>
<gene>
    <name evidence="12" type="ORF">BPA30113_07155</name>
</gene>
<feature type="transmembrane region" description="Helical" evidence="9">
    <location>
        <begin position="12"/>
        <end position="36"/>
    </location>
</feature>
<dbReference type="AlphaFoldDB" id="A0A6P2SD70"/>
<keyword evidence="5" id="KW-0547">Nucleotide-binding</keyword>
<evidence type="ECO:0000256" key="5">
    <source>
        <dbReference type="ARBA" id="ARBA00022741"/>
    </source>
</evidence>
<dbReference type="Pfam" id="PF00664">
    <property type="entry name" value="ABC_membrane"/>
    <property type="match status" value="1"/>
</dbReference>
<evidence type="ECO:0000256" key="8">
    <source>
        <dbReference type="ARBA" id="ARBA00023136"/>
    </source>
</evidence>
<dbReference type="SUPFAM" id="SSF52540">
    <property type="entry name" value="P-loop containing nucleoside triphosphate hydrolases"/>
    <property type="match status" value="1"/>
</dbReference>
<dbReference type="Pfam" id="PF00005">
    <property type="entry name" value="ABC_tran"/>
    <property type="match status" value="1"/>
</dbReference>
<evidence type="ECO:0000256" key="2">
    <source>
        <dbReference type="ARBA" id="ARBA00022475"/>
    </source>
</evidence>
<dbReference type="SUPFAM" id="SSF90123">
    <property type="entry name" value="ABC transporter transmembrane region"/>
    <property type="match status" value="1"/>
</dbReference>
<evidence type="ECO:0000313" key="13">
    <source>
        <dbReference type="Proteomes" id="UP000494330"/>
    </source>
</evidence>
<name>A0A6P2SD70_9BURK</name>
<dbReference type="InterPro" id="IPR003439">
    <property type="entry name" value="ABC_transporter-like_ATP-bd"/>
</dbReference>
<keyword evidence="8 9" id="KW-0472">Membrane</keyword>
<dbReference type="PROSITE" id="PS50929">
    <property type="entry name" value="ABC_TM1F"/>
    <property type="match status" value="1"/>
</dbReference>
<comment type="subcellular location">
    <subcellularLocation>
        <location evidence="1">Cell membrane</location>
        <topology evidence="1">Multi-pass membrane protein</topology>
    </subcellularLocation>
</comment>
<sequence>MLVQLFRLLKRLWPICVLATTMGAASGIATAALLALTNRSLHEGGAALPGLLWGFTGLCALALVGEIVSDIGNNLVGQRVIAALRRDLCGKIIAAPLRQIEASRTHRLVTALNQDIDTISAFAFLFSSLAIATATIVGCLGYLCVLSPALLGVALVALALGSVVQALARRVGIRRFGAAREAEDRLQKHYRSITDGAKELRLNRPRRRFVYEHELSGTIDAISRLRVRAANVFVSANAFGSLLFFVVVGLMLALQRWTPGADRAVVTGFVLVLLYMKGPIQEIVSALPSIGRAQVALQRITELSARFSTREPSLVDSAPAADAAARADAFGALSLDAVRYRFAQPQDERDMPAQGGGGFELGPLSLTIERGETLFIIGENGCGKTTLIKLLLGLYRPDAGQLRLDGEPVGDAQLDAYRQLFSAVFSDYYLFDTLLPGEADLTAEARRYLERLGISHKVAIRDGAFSTTDLSTGQRKRLALVHAYLERRPVMVLDEWAADQDPTFRRIFYTEILPDLKRQGKTLIVISHDDRYFSAADRYIRLDEGRIVEDVRLRPVAPAAPAAVRVS</sequence>
<dbReference type="PANTHER" id="PTHR24221">
    <property type="entry name" value="ATP-BINDING CASSETTE SUB-FAMILY B"/>
    <property type="match status" value="1"/>
</dbReference>
<protein>
    <submittedName>
        <fullName evidence="12">Cyclic peptide transporter</fullName>
    </submittedName>
</protein>
<dbReference type="GO" id="GO:0034040">
    <property type="term" value="F:ATPase-coupled lipid transmembrane transporter activity"/>
    <property type="evidence" value="ECO:0007669"/>
    <property type="project" value="TreeGrafter"/>
</dbReference>